<keyword evidence="2" id="KW-0812">Transmembrane</keyword>
<dbReference type="Proteomes" id="UP000245202">
    <property type="component" value="Unassembled WGS sequence"/>
</dbReference>
<accession>A0A2R5EVU2</accession>
<keyword evidence="4" id="KW-1185">Reference proteome</keyword>
<evidence type="ECO:0000256" key="2">
    <source>
        <dbReference type="SAM" id="Phobius"/>
    </source>
</evidence>
<evidence type="ECO:0008006" key="5">
    <source>
        <dbReference type="Google" id="ProtNLM"/>
    </source>
</evidence>
<protein>
    <recommendedName>
        <fullName evidence="5">General stress protein</fullName>
    </recommendedName>
</protein>
<dbReference type="AlphaFoldDB" id="A0A2R5EVU2"/>
<keyword evidence="2" id="KW-1133">Transmembrane helix</keyword>
<name>A0A2R5EVU2_9BACL</name>
<organism evidence="3 4">
    <name type="scientific">Paenibacillus agaridevorans</name>
    <dbReference type="NCBI Taxonomy" id="171404"/>
    <lineage>
        <taxon>Bacteria</taxon>
        <taxon>Bacillati</taxon>
        <taxon>Bacillota</taxon>
        <taxon>Bacilli</taxon>
        <taxon>Bacillales</taxon>
        <taxon>Paenibacillaceae</taxon>
        <taxon>Paenibacillus</taxon>
    </lineage>
</organism>
<evidence type="ECO:0000313" key="3">
    <source>
        <dbReference type="EMBL" id="GBG10822.1"/>
    </source>
</evidence>
<dbReference type="InterPro" id="IPR052928">
    <property type="entry name" value="Desiccation-related_membrane"/>
</dbReference>
<dbReference type="Pfam" id="PF12732">
    <property type="entry name" value="YtxH"/>
    <property type="match status" value="1"/>
</dbReference>
<dbReference type="PANTHER" id="PTHR35792">
    <property type="entry name" value="GENERAL STRESS PROTEIN"/>
    <property type="match status" value="1"/>
</dbReference>
<reference evidence="3 4" key="1">
    <citation type="submission" date="2017-08" db="EMBL/GenBank/DDBJ databases">
        <title>Substantial Increase in Enzyme Production by Combined Drug-Resistance Mutations in Paenibacillus agaridevorans.</title>
        <authorList>
            <person name="Tanaka Y."/>
            <person name="Funane K."/>
            <person name="Hosaka T."/>
            <person name="Shiwa Y."/>
            <person name="Fujita N."/>
            <person name="Miyazaki T."/>
            <person name="Yoshikawa H."/>
            <person name="Murakami K."/>
            <person name="Kasahara K."/>
            <person name="Inaoka T."/>
            <person name="Hiraga Y."/>
            <person name="Ochi K."/>
        </authorList>
    </citation>
    <scope>NUCLEOTIDE SEQUENCE [LARGE SCALE GENOMIC DNA]</scope>
    <source>
        <strain evidence="3 4">T-3040</strain>
    </source>
</reference>
<dbReference type="RefSeq" id="WP_087569671.1">
    <property type="nucleotide sequence ID" value="NZ_BDQX01000356.1"/>
</dbReference>
<sequence length="128" mass="13006">MSKEQGSSGIVTGAVVGGLIGAAAALLLAPKSGEKLRADLMNALQAFGQRTKEVAASVCENTKEAAQGAVEGVKGAVDGVKGAVDGVKSDINSMAPLQDDIQRLGKEMDKMPTNSEVKSKGLQPDPAQ</sequence>
<proteinExistence type="predicted"/>
<dbReference type="InterPro" id="IPR024623">
    <property type="entry name" value="YtxH"/>
</dbReference>
<dbReference type="EMBL" id="BDQX01000356">
    <property type="protein sequence ID" value="GBG10822.1"/>
    <property type="molecule type" value="Genomic_DNA"/>
</dbReference>
<feature type="region of interest" description="Disordered" evidence="1">
    <location>
        <begin position="105"/>
        <end position="128"/>
    </location>
</feature>
<evidence type="ECO:0000256" key="1">
    <source>
        <dbReference type="SAM" id="MobiDB-lite"/>
    </source>
</evidence>
<dbReference type="PANTHER" id="PTHR35792:SF1">
    <property type="entry name" value="SLL0268 PROTEIN"/>
    <property type="match status" value="1"/>
</dbReference>
<feature type="transmembrane region" description="Helical" evidence="2">
    <location>
        <begin position="6"/>
        <end position="29"/>
    </location>
</feature>
<evidence type="ECO:0000313" key="4">
    <source>
        <dbReference type="Proteomes" id="UP000245202"/>
    </source>
</evidence>
<comment type="caution">
    <text evidence="3">The sequence shown here is derived from an EMBL/GenBank/DDBJ whole genome shotgun (WGS) entry which is preliminary data.</text>
</comment>
<keyword evidence="2" id="KW-0472">Membrane</keyword>
<gene>
    <name evidence="3" type="ORF">PAT3040_05587</name>
</gene>